<organism evidence="8 9">
    <name type="scientific">candidate division GN15 bacterium</name>
    <dbReference type="NCBI Taxonomy" id="2072418"/>
    <lineage>
        <taxon>Bacteria</taxon>
        <taxon>candidate division GN15</taxon>
    </lineage>
</organism>
<dbReference type="InterPro" id="IPR050638">
    <property type="entry name" value="AA-Vitamin_Transporters"/>
</dbReference>
<dbReference type="GO" id="GO:0005886">
    <property type="term" value="C:plasma membrane"/>
    <property type="evidence" value="ECO:0007669"/>
    <property type="project" value="UniProtKB-SubCell"/>
</dbReference>
<feature type="transmembrane region" description="Helical" evidence="6">
    <location>
        <begin position="36"/>
        <end position="54"/>
    </location>
</feature>
<evidence type="ECO:0000256" key="1">
    <source>
        <dbReference type="ARBA" id="ARBA00004651"/>
    </source>
</evidence>
<feature type="transmembrane region" description="Helical" evidence="6">
    <location>
        <begin position="66"/>
        <end position="86"/>
    </location>
</feature>
<name>A0A855X343_9BACT</name>
<dbReference type="Pfam" id="PF00892">
    <property type="entry name" value="EamA"/>
    <property type="match status" value="1"/>
</dbReference>
<dbReference type="PANTHER" id="PTHR32322:SF18">
    <property type="entry name" value="S-ADENOSYLMETHIONINE_S-ADENOSYLHOMOCYSTEINE TRANSPORTER"/>
    <property type="match status" value="1"/>
</dbReference>
<accession>A0A855X343</accession>
<keyword evidence="4 6" id="KW-1133">Transmembrane helix</keyword>
<evidence type="ECO:0000256" key="6">
    <source>
        <dbReference type="SAM" id="Phobius"/>
    </source>
</evidence>
<protein>
    <recommendedName>
        <fullName evidence="7">EamA domain-containing protein</fullName>
    </recommendedName>
</protein>
<evidence type="ECO:0000313" key="9">
    <source>
        <dbReference type="Proteomes" id="UP000250918"/>
    </source>
</evidence>
<evidence type="ECO:0000256" key="4">
    <source>
        <dbReference type="ARBA" id="ARBA00022989"/>
    </source>
</evidence>
<evidence type="ECO:0000256" key="5">
    <source>
        <dbReference type="ARBA" id="ARBA00023136"/>
    </source>
</evidence>
<dbReference type="Proteomes" id="UP000250918">
    <property type="component" value="Unassembled WGS sequence"/>
</dbReference>
<dbReference type="EMBL" id="PQAP01000023">
    <property type="protein sequence ID" value="PWB74782.1"/>
    <property type="molecule type" value="Genomic_DNA"/>
</dbReference>
<keyword evidence="3 6" id="KW-0812">Transmembrane</keyword>
<dbReference type="InterPro" id="IPR037185">
    <property type="entry name" value="EmrE-like"/>
</dbReference>
<gene>
    <name evidence="8" type="ORF">C3F09_03595</name>
</gene>
<feature type="transmembrane region" description="Helical" evidence="6">
    <location>
        <begin position="118"/>
        <end position="135"/>
    </location>
</feature>
<dbReference type="InterPro" id="IPR000620">
    <property type="entry name" value="EamA_dom"/>
</dbReference>
<evidence type="ECO:0000313" key="8">
    <source>
        <dbReference type="EMBL" id="PWB74782.1"/>
    </source>
</evidence>
<feature type="non-terminal residue" evidence="8">
    <location>
        <position position="142"/>
    </location>
</feature>
<feature type="domain" description="EamA" evidence="7">
    <location>
        <begin position="5"/>
        <end position="134"/>
    </location>
</feature>
<evidence type="ECO:0000256" key="2">
    <source>
        <dbReference type="ARBA" id="ARBA00022475"/>
    </source>
</evidence>
<comment type="caution">
    <text evidence="8">The sequence shown here is derived from an EMBL/GenBank/DDBJ whole genome shotgun (WGS) entry which is preliminary data.</text>
</comment>
<keyword evidence="5 6" id="KW-0472">Membrane</keyword>
<reference evidence="8 9" key="1">
    <citation type="journal article" date="2018" name="ISME J.">
        <title>A methanotrophic archaeon couples anaerobic oxidation of methane to Fe(III) reduction.</title>
        <authorList>
            <person name="Cai C."/>
            <person name="Leu A.O."/>
            <person name="Xie G.J."/>
            <person name="Guo J."/>
            <person name="Feng Y."/>
            <person name="Zhao J.X."/>
            <person name="Tyson G.W."/>
            <person name="Yuan Z."/>
            <person name="Hu S."/>
        </authorList>
    </citation>
    <scope>NUCLEOTIDE SEQUENCE [LARGE SCALE GENOMIC DNA]</scope>
    <source>
        <strain evidence="8">FeB_12</strain>
    </source>
</reference>
<feature type="transmembrane region" description="Helical" evidence="6">
    <location>
        <begin position="92"/>
        <end position="111"/>
    </location>
</feature>
<dbReference type="AlphaFoldDB" id="A0A855X343"/>
<keyword evidence="2" id="KW-1003">Cell membrane</keyword>
<dbReference type="PANTHER" id="PTHR32322">
    <property type="entry name" value="INNER MEMBRANE TRANSPORTER"/>
    <property type="match status" value="1"/>
</dbReference>
<proteinExistence type="predicted"/>
<evidence type="ECO:0000256" key="3">
    <source>
        <dbReference type="ARBA" id="ARBA00022692"/>
    </source>
</evidence>
<dbReference type="SUPFAM" id="SSF103481">
    <property type="entry name" value="Multidrug resistance efflux transporter EmrE"/>
    <property type="match status" value="1"/>
</dbReference>
<evidence type="ECO:0000259" key="7">
    <source>
        <dbReference type="Pfam" id="PF00892"/>
    </source>
</evidence>
<sequence>MLARVLLFLCVVIWGSTFVATKILLDFVNPAELLGLRMLIGLPILGLVVLVKRIKLQFEPREQMNLLAGSAVITAHFLIQITGLKYTTATNTGWLIAVTPLALAVLSFLFLKERISRNVVIGIIVATGGVMFLVSRGRFAQI</sequence>
<comment type="subcellular location">
    <subcellularLocation>
        <location evidence="1">Cell membrane</location>
        <topology evidence="1">Multi-pass membrane protein</topology>
    </subcellularLocation>
</comment>